<evidence type="ECO:0000256" key="2">
    <source>
        <dbReference type="SAM" id="Phobius"/>
    </source>
</evidence>
<dbReference type="InterPro" id="IPR005543">
    <property type="entry name" value="PASTA_dom"/>
</dbReference>
<dbReference type="Pfam" id="PF13308">
    <property type="entry name" value="YARHG"/>
    <property type="match status" value="1"/>
</dbReference>
<dbReference type="CDD" id="cd06577">
    <property type="entry name" value="PASTA_pknB"/>
    <property type="match status" value="1"/>
</dbReference>
<dbReference type="Gene3D" id="1.20.58.1690">
    <property type="match status" value="1"/>
</dbReference>
<dbReference type="SMART" id="SM01324">
    <property type="entry name" value="YARHG"/>
    <property type="match status" value="1"/>
</dbReference>
<dbReference type="InterPro" id="IPR038434">
    <property type="entry name" value="YARHG_sf"/>
</dbReference>
<dbReference type="Gene3D" id="3.30.10.20">
    <property type="match status" value="1"/>
</dbReference>
<name>A0A935C273_9FIRM</name>
<feature type="region of interest" description="Disordered" evidence="1">
    <location>
        <begin position="136"/>
        <end position="167"/>
    </location>
</feature>
<keyword evidence="5" id="KW-1185">Reference proteome</keyword>
<dbReference type="Pfam" id="PF03793">
    <property type="entry name" value="PASTA"/>
    <property type="match status" value="1"/>
</dbReference>
<keyword evidence="2" id="KW-0812">Transmembrane</keyword>
<sequence>MKNNQPKSNKGLIAVMVLIIVVILILSGVVGYMLFGEQLGLTKLFSHETTAPATEEITTAAVTTAEPTTAEPTWEVPDIVGMKANDAYTALNHAGTRFEIKREYSEDVDAEHVISQSPDAGTVIKDSEKVLVIISKGVDQPNTTPPATQPSTGATSPTKKHSSGSSGDYILDGSDKRYVSFNEVTPLSEWEMTIALNEIYARRGRKFSTPPLQEYFSSKSWYKGTISPSDFNEGSLNQYEAANVQTILAVMSERGYR</sequence>
<proteinExistence type="predicted"/>
<accession>A0A935C273</accession>
<comment type="caution">
    <text evidence="4">The sequence shown here is derived from an EMBL/GenBank/DDBJ whole genome shotgun (WGS) entry which is preliminary data.</text>
</comment>
<dbReference type="SMART" id="SM00740">
    <property type="entry name" value="PASTA"/>
    <property type="match status" value="1"/>
</dbReference>
<dbReference type="SUPFAM" id="SSF54184">
    <property type="entry name" value="Penicillin-binding protein 2x (pbp-2x), c-terminal domain"/>
    <property type="match status" value="1"/>
</dbReference>
<keyword evidence="2" id="KW-0472">Membrane</keyword>
<evidence type="ECO:0000259" key="3">
    <source>
        <dbReference type="PROSITE" id="PS51178"/>
    </source>
</evidence>
<evidence type="ECO:0000313" key="4">
    <source>
        <dbReference type="EMBL" id="MBK6089085.1"/>
    </source>
</evidence>
<dbReference type="RefSeq" id="WP_201427880.1">
    <property type="nucleotide sequence ID" value="NZ_JAEQMG010000113.1"/>
</dbReference>
<evidence type="ECO:0000313" key="5">
    <source>
        <dbReference type="Proteomes" id="UP000633365"/>
    </source>
</evidence>
<protein>
    <submittedName>
        <fullName evidence="4">YARHG domain-containing protein</fullName>
    </submittedName>
</protein>
<dbReference type="PROSITE" id="PS51178">
    <property type="entry name" value="PASTA"/>
    <property type="match status" value="1"/>
</dbReference>
<dbReference type="AlphaFoldDB" id="A0A935C273"/>
<dbReference type="Proteomes" id="UP000633365">
    <property type="component" value="Unassembled WGS sequence"/>
</dbReference>
<evidence type="ECO:0000256" key="1">
    <source>
        <dbReference type="SAM" id="MobiDB-lite"/>
    </source>
</evidence>
<organism evidence="4 5">
    <name type="scientific">Ruminococcus difficilis</name>
    <dbReference type="NCBI Taxonomy" id="2763069"/>
    <lineage>
        <taxon>Bacteria</taxon>
        <taxon>Bacillati</taxon>
        <taxon>Bacillota</taxon>
        <taxon>Clostridia</taxon>
        <taxon>Eubacteriales</taxon>
        <taxon>Oscillospiraceae</taxon>
        <taxon>Ruminococcus</taxon>
    </lineage>
</organism>
<feature type="domain" description="PASTA" evidence="3">
    <location>
        <begin position="70"/>
        <end position="136"/>
    </location>
</feature>
<dbReference type="EMBL" id="JAEQMG010000113">
    <property type="protein sequence ID" value="MBK6089085.1"/>
    <property type="molecule type" value="Genomic_DNA"/>
</dbReference>
<reference evidence="4" key="1">
    <citation type="submission" date="2021-01" db="EMBL/GenBank/DDBJ databases">
        <title>Genome public.</title>
        <authorList>
            <person name="Liu C."/>
            <person name="Sun Q."/>
        </authorList>
    </citation>
    <scope>NUCLEOTIDE SEQUENCE</scope>
    <source>
        <strain evidence="4">M6</strain>
    </source>
</reference>
<dbReference type="InterPro" id="IPR025582">
    <property type="entry name" value="YARHG_dom"/>
</dbReference>
<feature type="transmembrane region" description="Helical" evidence="2">
    <location>
        <begin position="12"/>
        <end position="35"/>
    </location>
</feature>
<keyword evidence="2" id="KW-1133">Transmembrane helix</keyword>
<gene>
    <name evidence="4" type="ORF">JKK62_10620</name>
</gene>